<dbReference type="Gramene" id="mRNA:HanXRQr2_Chr14g0650331">
    <property type="protein sequence ID" value="CDS:HanXRQr2_Chr14g0650331.1"/>
    <property type="gene ID" value="HanXRQr2_Chr14g0650331"/>
</dbReference>
<organism evidence="2 3">
    <name type="scientific">Helianthus annuus</name>
    <name type="common">Common sunflower</name>
    <dbReference type="NCBI Taxonomy" id="4232"/>
    <lineage>
        <taxon>Eukaryota</taxon>
        <taxon>Viridiplantae</taxon>
        <taxon>Streptophyta</taxon>
        <taxon>Embryophyta</taxon>
        <taxon>Tracheophyta</taxon>
        <taxon>Spermatophyta</taxon>
        <taxon>Magnoliopsida</taxon>
        <taxon>eudicotyledons</taxon>
        <taxon>Gunneridae</taxon>
        <taxon>Pentapetalae</taxon>
        <taxon>asterids</taxon>
        <taxon>campanulids</taxon>
        <taxon>Asterales</taxon>
        <taxon>Asteraceae</taxon>
        <taxon>Asteroideae</taxon>
        <taxon>Heliantheae alliance</taxon>
        <taxon>Heliantheae</taxon>
        <taxon>Helianthus</taxon>
    </lineage>
</organism>
<proteinExistence type="predicted"/>
<accession>A0A251SIM3</accession>
<sequence length="57" mass="6307">MLALAFCCSYDVKIHYTSSYNHFTSNTHNSRSAATIQGINSIAITIHFPGSIYPKNV</sequence>
<dbReference type="Proteomes" id="UP000215914">
    <property type="component" value="Chromosome 14"/>
</dbReference>
<evidence type="ECO:0000313" key="2">
    <source>
        <dbReference type="EMBL" id="OTF98421.1"/>
    </source>
</evidence>
<evidence type="ECO:0000313" key="1">
    <source>
        <dbReference type="EMBL" id="KAF5769614.1"/>
    </source>
</evidence>
<dbReference type="EMBL" id="MNCJ02000329">
    <property type="protein sequence ID" value="KAF5769614.1"/>
    <property type="molecule type" value="Genomic_DNA"/>
</dbReference>
<protein>
    <submittedName>
        <fullName evidence="2">Uncharacterized protein</fullName>
    </submittedName>
</protein>
<evidence type="ECO:0000313" key="3">
    <source>
        <dbReference type="Proteomes" id="UP000215914"/>
    </source>
</evidence>
<dbReference type="EMBL" id="CM007903">
    <property type="protein sequence ID" value="OTF98421.1"/>
    <property type="molecule type" value="Genomic_DNA"/>
</dbReference>
<reference evidence="1" key="3">
    <citation type="submission" date="2020-06" db="EMBL/GenBank/DDBJ databases">
        <title>Helianthus annuus Genome sequencing and assembly Release 2.</title>
        <authorList>
            <person name="Gouzy J."/>
            <person name="Langlade N."/>
            <person name="Munos S."/>
        </authorList>
    </citation>
    <scope>NUCLEOTIDE SEQUENCE</scope>
    <source>
        <tissue evidence="1">Leaves</tissue>
    </source>
</reference>
<reference evidence="2" key="2">
    <citation type="submission" date="2017-02" db="EMBL/GenBank/DDBJ databases">
        <title>Sunflower complete genome.</title>
        <authorList>
            <person name="Langlade N."/>
            <person name="Munos S."/>
        </authorList>
    </citation>
    <scope>NUCLEOTIDE SEQUENCE [LARGE SCALE GENOMIC DNA]</scope>
    <source>
        <tissue evidence="2">Leaves</tissue>
    </source>
</reference>
<keyword evidence="3" id="KW-1185">Reference proteome</keyword>
<reference evidence="1 3" key="1">
    <citation type="journal article" date="2017" name="Nature">
        <title>The sunflower genome provides insights into oil metabolism, flowering and Asterid evolution.</title>
        <authorList>
            <person name="Badouin H."/>
            <person name="Gouzy J."/>
            <person name="Grassa C.J."/>
            <person name="Murat F."/>
            <person name="Staton S.E."/>
            <person name="Cottret L."/>
            <person name="Lelandais-Briere C."/>
            <person name="Owens G.L."/>
            <person name="Carrere S."/>
            <person name="Mayjonade B."/>
            <person name="Legrand L."/>
            <person name="Gill N."/>
            <person name="Kane N.C."/>
            <person name="Bowers J.E."/>
            <person name="Hubner S."/>
            <person name="Bellec A."/>
            <person name="Berard A."/>
            <person name="Berges H."/>
            <person name="Blanchet N."/>
            <person name="Boniface M.C."/>
            <person name="Brunel D."/>
            <person name="Catrice O."/>
            <person name="Chaidir N."/>
            <person name="Claudel C."/>
            <person name="Donnadieu C."/>
            <person name="Faraut T."/>
            <person name="Fievet G."/>
            <person name="Helmstetter N."/>
            <person name="King M."/>
            <person name="Knapp S.J."/>
            <person name="Lai Z."/>
            <person name="Le Paslier M.C."/>
            <person name="Lippi Y."/>
            <person name="Lorenzon L."/>
            <person name="Mandel J.R."/>
            <person name="Marage G."/>
            <person name="Marchand G."/>
            <person name="Marquand E."/>
            <person name="Bret-Mestries E."/>
            <person name="Morien E."/>
            <person name="Nambeesan S."/>
            <person name="Nguyen T."/>
            <person name="Pegot-Espagnet P."/>
            <person name="Pouilly N."/>
            <person name="Raftis F."/>
            <person name="Sallet E."/>
            <person name="Schiex T."/>
            <person name="Thomas J."/>
            <person name="Vandecasteele C."/>
            <person name="Vares D."/>
            <person name="Vear F."/>
            <person name="Vautrin S."/>
            <person name="Crespi M."/>
            <person name="Mangin B."/>
            <person name="Burke J.M."/>
            <person name="Salse J."/>
            <person name="Munos S."/>
            <person name="Vincourt P."/>
            <person name="Rieseberg L.H."/>
            <person name="Langlade N.B."/>
        </authorList>
    </citation>
    <scope>NUCLEOTIDE SEQUENCE [LARGE SCALE GENOMIC DNA]</scope>
    <source>
        <strain evidence="3">cv. SF193</strain>
        <tissue evidence="1">Leaves</tissue>
    </source>
</reference>
<name>A0A251SIM3_HELAN</name>
<dbReference type="AlphaFoldDB" id="A0A251SIM3"/>
<gene>
    <name evidence="2" type="ORF">HannXRQ_Chr14g0445431</name>
    <name evidence="1" type="ORF">HanXRQr2_Chr14g0650331</name>
</gene>
<dbReference type="InParanoid" id="A0A251SIM3"/>